<reference evidence="2" key="1">
    <citation type="journal article" date="2019" name="Int. J. Syst. Evol. Microbiol.">
        <title>The Global Catalogue of Microorganisms (GCM) 10K type strain sequencing project: providing services to taxonomists for standard genome sequencing and annotation.</title>
        <authorList>
            <consortium name="The Broad Institute Genomics Platform"/>
            <consortium name="The Broad Institute Genome Sequencing Center for Infectious Disease"/>
            <person name="Wu L."/>
            <person name="Ma J."/>
        </authorList>
    </citation>
    <scope>NUCLEOTIDE SEQUENCE [LARGE SCALE GENOMIC DNA]</scope>
    <source>
        <strain evidence="2">CGMCC 4.7304</strain>
    </source>
</reference>
<evidence type="ECO:0000313" key="2">
    <source>
        <dbReference type="Proteomes" id="UP001596083"/>
    </source>
</evidence>
<evidence type="ECO:0000313" key="1">
    <source>
        <dbReference type="EMBL" id="MFC5722740.1"/>
    </source>
</evidence>
<proteinExistence type="predicted"/>
<protein>
    <submittedName>
        <fullName evidence="1">Uncharacterized protein</fullName>
    </submittedName>
</protein>
<comment type="caution">
    <text evidence="1">The sequence shown here is derived from an EMBL/GenBank/DDBJ whole genome shotgun (WGS) entry which is preliminary data.</text>
</comment>
<keyword evidence="2" id="KW-1185">Reference proteome</keyword>
<name>A0ABW0Z812_9ACTN</name>
<organism evidence="1 2">
    <name type="scientific">Streptomyces gamaensis</name>
    <dbReference type="NCBI Taxonomy" id="1763542"/>
    <lineage>
        <taxon>Bacteria</taxon>
        <taxon>Bacillati</taxon>
        <taxon>Actinomycetota</taxon>
        <taxon>Actinomycetes</taxon>
        <taxon>Kitasatosporales</taxon>
        <taxon>Streptomycetaceae</taxon>
        <taxon>Streptomyces</taxon>
    </lineage>
</organism>
<dbReference type="Proteomes" id="UP001596083">
    <property type="component" value="Unassembled WGS sequence"/>
</dbReference>
<gene>
    <name evidence="1" type="ORF">ACFP1Z_21460</name>
</gene>
<sequence length="56" mass="6658">MTEQQSERPTDSSTSSSPCRQCLTLRIAYFTAWRMRETQRAVDLYERLSQHQKVHI</sequence>
<dbReference type="EMBL" id="JBHSPB010000013">
    <property type="protein sequence ID" value="MFC5722740.1"/>
    <property type="molecule type" value="Genomic_DNA"/>
</dbReference>
<accession>A0ABW0Z812</accession>
<dbReference type="RefSeq" id="WP_390318413.1">
    <property type="nucleotide sequence ID" value="NZ_JBHSPB010000013.1"/>
</dbReference>